<dbReference type="GO" id="GO:0004622">
    <property type="term" value="F:phosphatidylcholine lysophospholipase activity"/>
    <property type="evidence" value="ECO:0007669"/>
    <property type="project" value="TreeGrafter"/>
</dbReference>
<gene>
    <name evidence="3" type="ORF">FKY71_03995</name>
</gene>
<organism evidence="3 4">
    <name type="scientific">Spiribacter salinus</name>
    <dbReference type="NCBI Taxonomy" id="1335746"/>
    <lineage>
        <taxon>Bacteria</taxon>
        <taxon>Pseudomonadati</taxon>
        <taxon>Pseudomonadota</taxon>
        <taxon>Gammaproteobacteria</taxon>
        <taxon>Chromatiales</taxon>
        <taxon>Ectothiorhodospiraceae</taxon>
        <taxon>Spiribacter</taxon>
    </lineage>
</organism>
<dbReference type="Pfam" id="PF13472">
    <property type="entry name" value="Lipase_GDSL_2"/>
    <property type="match status" value="1"/>
</dbReference>
<feature type="domain" description="SGNH hydrolase-type esterase" evidence="2">
    <location>
        <begin position="42"/>
        <end position="198"/>
    </location>
</feature>
<accession>A0A540VU75</accession>
<dbReference type="PANTHER" id="PTHR30383:SF24">
    <property type="entry name" value="THIOESTERASE 1_PROTEASE 1_LYSOPHOSPHOLIPASE L1"/>
    <property type="match status" value="1"/>
</dbReference>
<keyword evidence="1" id="KW-0732">Signal</keyword>
<feature type="chain" id="PRO_5021731684" evidence="1">
    <location>
        <begin position="33"/>
        <end position="224"/>
    </location>
</feature>
<protein>
    <submittedName>
        <fullName evidence="3">Arylesterase</fullName>
    </submittedName>
</protein>
<dbReference type="PANTHER" id="PTHR30383">
    <property type="entry name" value="THIOESTERASE 1/PROTEASE 1/LYSOPHOSPHOLIPASE L1"/>
    <property type="match status" value="1"/>
</dbReference>
<dbReference type="EMBL" id="VIFK01000016">
    <property type="protein sequence ID" value="TQF00318.1"/>
    <property type="molecule type" value="Genomic_DNA"/>
</dbReference>
<dbReference type="AlphaFoldDB" id="A0A540VU75"/>
<evidence type="ECO:0000313" key="4">
    <source>
        <dbReference type="Proteomes" id="UP000315400"/>
    </source>
</evidence>
<dbReference type="Gene3D" id="3.40.50.1110">
    <property type="entry name" value="SGNH hydrolase"/>
    <property type="match status" value="1"/>
</dbReference>
<evidence type="ECO:0000256" key="1">
    <source>
        <dbReference type="SAM" id="SignalP"/>
    </source>
</evidence>
<proteinExistence type="predicted"/>
<name>A0A540VU75_9GAMM</name>
<dbReference type="InterPro" id="IPR036514">
    <property type="entry name" value="SGNH_hydro_sf"/>
</dbReference>
<dbReference type="InterPro" id="IPR051532">
    <property type="entry name" value="Ester_Hydrolysis_Enzymes"/>
</dbReference>
<evidence type="ECO:0000313" key="3">
    <source>
        <dbReference type="EMBL" id="TQF00318.1"/>
    </source>
</evidence>
<reference evidence="3 4" key="1">
    <citation type="submission" date="2019-06" db="EMBL/GenBank/DDBJ databases">
        <title>Metagenome assembled Genome of Spiribacter salinus SL48-SHIP from the microbial mat of Salt Lake 48 (Novosibirsk region, Russia).</title>
        <authorList>
            <person name="Shipova A."/>
            <person name="Rozanov A.S."/>
            <person name="Bryanskaya A.V."/>
            <person name="Peltek S.E."/>
        </authorList>
    </citation>
    <scope>NUCLEOTIDE SEQUENCE [LARGE SCALE GENOMIC DNA]</scope>
    <source>
        <strain evidence="3">SL48-SHIP-2</strain>
    </source>
</reference>
<sequence>MESLFASECAGLRRRLLAFCLIALLCGSGAAAASASSPTVVVLGDSLSAAYNMATDDGWVALLSERLDDDATVINAAISGETTAGAVSRLPALLDTHQPDVVIIALGGNDGLRGYSLGDVRANLVDMITASHTAGAAVVLAGVRLPSNYGSAFIERFLGVYEDVAKEYDVAFVPRILDGVAEDETLMQADGIHPNEAAQPRILENIWTALRPLLEGGGATAERD</sequence>
<comment type="caution">
    <text evidence="3">The sequence shown here is derived from an EMBL/GenBank/DDBJ whole genome shotgun (WGS) entry which is preliminary data.</text>
</comment>
<dbReference type="SUPFAM" id="SSF52266">
    <property type="entry name" value="SGNH hydrolase"/>
    <property type="match status" value="1"/>
</dbReference>
<dbReference type="CDD" id="cd01822">
    <property type="entry name" value="Lysophospholipase_L1_like"/>
    <property type="match status" value="1"/>
</dbReference>
<dbReference type="STRING" id="1260251.SPISAL_08245"/>
<feature type="signal peptide" evidence="1">
    <location>
        <begin position="1"/>
        <end position="32"/>
    </location>
</feature>
<dbReference type="Proteomes" id="UP000315400">
    <property type="component" value="Unassembled WGS sequence"/>
</dbReference>
<evidence type="ECO:0000259" key="2">
    <source>
        <dbReference type="Pfam" id="PF13472"/>
    </source>
</evidence>
<dbReference type="InterPro" id="IPR013830">
    <property type="entry name" value="SGNH_hydro"/>
</dbReference>